<name>A0ABR6VFC3_9FIRM</name>
<protein>
    <submittedName>
        <fullName evidence="2">tRNA threonylcarbamoyladenosine dehydratase</fullName>
    </submittedName>
</protein>
<dbReference type="PANTHER" id="PTHR43267:SF1">
    <property type="entry name" value="TRNA THREONYLCARBAMOYLADENOSINE DEHYDRATASE"/>
    <property type="match status" value="1"/>
</dbReference>
<dbReference type="RefSeq" id="WP_186502015.1">
    <property type="nucleotide sequence ID" value="NZ_JACOGK010000003.1"/>
</dbReference>
<dbReference type="InterPro" id="IPR000594">
    <property type="entry name" value="ThiF_NAD_FAD-bd"/>
</dbReference>
<evidence type="ECO:0000259" key="1">
    <source>
        <dbReference type="Pfam" id="PF00899"/>
    </source>
</evidence>
<keyword evidence="3" id="KW-1185">Reference proteome</keyword>
<dbReference type="Proteomes" id="UP000606870">
    <property type="component" value="Unassembled WGS sequence"/>
</dbReference>
<dbReference type="InterPro" id="IPR045886">
    <property type="entry name" value="ThiF/MoeB/HesA"/>
</dbReference>
<dbReference type="Gene3D" id="3.40.50.720">
    <property type="entry name" value="NAD(P)-binding Rossmann-like Domain"/>
    <property type="match status" value="1"/>
</dbReference>
<organism evidence="2 3">
    <name type="scientific">Megasphaera hominis</name>
    <dbReference type="NCBI Taxonomy" id="159836"/>
    <lineage>
        <taxon>Bacteria</taxon>
        <taxon>Bacillati</taxon>
        <taxon>Bacillota</taxon>
        <taxon>Negativicutes</taxon>
        <taxon>Veillonellales</taxon>
        <taxon>Veillonellaceae</taxon>
        <taxon>Megasphaera</taxon>
    </lineage>
</organism>
<evidence type="ECO:0000313" key="2">
    <source>
        <dbReference type="EMBL" id="MBC3535960.1"/>
    </source>
</evidence>
<comment type="caution">
    <text evidence="2">The sequence shown here is derived from an EMBL/GenBank/DDBJ whole genome shotgun (WGS) entry which is preliminary data.</text>
</comment>
<dbReference type="PANTHER" id="PTHR43267">
    <property type="entry name" value="TRNA THREONYLCARBAMOYLADENOSINE DEHYDRATASE"/>
    <property type="match status" value="1"/>
</dbReference>
<accession>A0ABR6VFC3</accession>
<feature type="domain" description="THIF-type NAD/FAD binding fold" evidence="1">
    <location>
        <begin position="11"/>
        <end position="239"/>
    </location>
</feature>
<reference evidence="2 3" key="1">
    <citation type="submission" date="2020-08" db="EMBL/GenBank/DDBJ databases">
        <authorList>
            <person name="Liu C."/>
            <person name="Sun Q."/>
        </authorList>
    </citation>
    <scope>NUCLEOTIDE SEQUENCE [LARGE SCALE GENOMIC DNA]</scope>
    <source>
        <strain evidence="2 3">NSJ-59</strain>
    </source>
</reference>
<gene>
    <name evidence="2" type="ORF">H8J70_01615</name>
</gene>
<dbReference type="SUPFAM" id="SSF69572">
    <property type="entry name" value="Activating enzymes of the ubiquitin-like proteins"/>
    <property type="match status" value="1"/>
</dbReference>
<dbReference type="InterPro" id="IPR035985">
    <property type="entry name" value="Ubiquitin-activating_enz"/>
</dbReference>
<dbReference type="Pfam" id="PF00899">
    <property type="entry name" value="ThiF"/>
    <property type="match status" value="1"/>
</dbReference>
<sequence>MLGRFSRTELLLGQAAMQTLANSTVIIFGVGGVGSYAAEGLARSGVGHLVLVDNDLVCLTNINRQIHATSKTVGKKKTEMMKQRILDINPQATVDCIEDFYMPDVADRFFTGHYDYIVDAIDTVSGKLSLAEEAQKRQIPIISCMGAGNKLDPTRFEVTDIYKTSVDPLAKVMRRELKKRGVKALKVVYSQEQPLKRKQNGCGKNCICPPGSSHSCDFRRAVPGSISFVPSVAGLIIAGTVVNDLVAGQIRDDTAAVPSV</sequence>
<evidence type="ECO:0000313" key="3">
    <source>
        <dbReference type="Proteomes" id="UP000606870"/>
    </source>
</evidence>
<proteinExistence type="predicted"/>
<dbReference type="EMBL" id="JACOGK010000003">
    <property type="protein sequence ID" value="MBC3535960.1"/>
    <property type="molecule type" value="Genomic_DNA"/>
</dbReference>
<dbReference type="CDD" id="cd00755">
    <property type="entry name" value="YgdL_like"/>
    <property type="match status" value="1"/>
</dbReference>